<dbReference type="KEGG" id="hms:HMU04120"/>
<evidence type="ECO:0000256" key="4">
    <source>
        <dbReference type="ARBA" id="ARBA00023136"/>
    </source>
</evidence>
<dbReference type="InterPro" id="IPR051906">
    <property type="entry name" value="TolC-like"/>
</dbReference>
<dbReference type="Proteomes" id="UP000001522">
    <property type="component" value="Chromosome"/>
</dbReference>
<dbReference type="AlphaFoldDB" id="D3UGQ3"/>
<comment type="subcellular location">
    <subcellularLocation>
        <location evidence="1">Cell outer membrane</location>
    </subcellularLocation>
</comment>
<dbReference type="RefSeq" id="WP_013022765.1">
    <property type="nucleotide sequence ID" value="NC_013949.1"/>
</dbReference>
<feature type="signal peptide" evidence="7">
    <location>
        <begin position="1"/>
        <end position="18"/>
    </location>
</feature>
<keyword evidence="9" id="KW-1185">Reference proteome</keyword>
<accession>D3UGQ3</accession>
<evidence type="ECO:0000313" key="9">
    <source>
        <dbReference type="Proteomes" id="UP000001522"/>
    </source>
</evidence>
<keyword evidence="5" id="KW-0998">Cell outer membrane</keyword>
<evidence type="ECO:0000256" key="3">
    <source>
        <dbReference type="ARBA" id="ARBA00022692"/>
    </source>
</evidence>
<evidence type="ECO:0000256" key="6">
    <source>
        <dbReference type="SAM" id="Coils"/>
    </source>
</evidence>
<dbReference type="GO" id="GO:1990281">
    <property type="term" value="C:efflux pump complex"/>
    <property type="evidence" value="ECO:0007669"/>
    <property type="project" value="TreeGrafter"/>
</dbReference>
<organism evidence="8 9">
    <name type="scientific">Helicobacter mustelae (strain ATCC 43772 / CCUG 25715 / CIP 103759 / LMG 18044 / NCTC 12198 / R85-136P)</name>
    <name type="common">Campylobacter mustelae</name>
    <dbReference type="NCBI Taxonomy" id="679897"/>
    <lineage>
        <taxon>Bacteria</taxon>
        <taxon>Pseudomonadati</taxon>
        <taxon>Campylobacterota</taxon>
        <taxon>Epsilonproteobacteria</taxon>
        <taxon>Campylobacterales</taxon>
        <taxon>Helicobacteraceae</taxon>
        <taxon>Helicobacter</taxon>
    </lineage>
</organism>
<keyword evidence="4" id="KW-0472">Membrane</keyword>
<proteinExistence type="predicted"/>
<evidence type="ECO:0000256" key="2">
    <source>
        <dbReference type="ARBA" id="ARBA00022452"/>
    </source>
</evidence>
<dbReference type="EMBL" id="FN555004">
    <property type="protein sequence ID" value="CBG39674.1"/>
    <property type="molecule type" value="Genomic_DNA"/>
</dbReference>
<keyword evidence="3" id="KW-0812">Transmembrane</keyword>
<dbReference type="GO" id="GO:0015562">
    <property type="term" value="F:efflux transmembrane transporter activity"/>
    <property type="evidence" value="ECO:0007669"/>
    <property type="project" value="InterPro"/>
</dbReference>
<gene>
    <name evidence="8" type="ordered locus">HMU04120</name>
</gene>
<dbReference type="SUPFAM" id="SSF56954">
    <property type="entry name" value="Outer membrane efflux proteins (OEP)"/>
    <property type="match status" value="1"/>
</dbReference>
<dbReference type="eggNOG" id="COG1538">
    <property type="taxonomic scope" value="Bacteria"/>
</dbReference>
<evidence type="ECO:0000313" key="8">
    <source>
        <dbReference type="EMBL" id="CBG39674.1"/>
    </source>
</evidence>
<keyword evidence="7" id="KW-0732">Signal</keyword>
<evidence type="ECO:0000256" key="1">
    <source>
        <dbReference type="ARBA" id="ARBA00004442"/>
    </source>
</evidence>
<reference evidence="8 9" key="1">
    <citation type="journal article" date="2010" name="BMC Genomics">
        <title>Comparative genomics and proteomics of Helicobacter mustelae, an ulcerogenic and carcinogenic gastric pathogen.</title>
        <authorList>
            <person name="O'Toole P.W."/>
            <person name="Snelling W.J."/>
            <person name="Canchaya C."/>
            <person name="Forde B.M."/>
            <person name="Hardie K.R."/>
            <person name="Josenhans C."/>
            <person name="Graham R.L.J."/>
            <person name="McMullan G."/>
            <person name="Parkhill J."/>
            <person name="Belda E."/>
            <person name="Bentley S.D."/>
        </authorList>
    </citation>
    <scope>NUCLEOTIDE SEQUENCE [LARGE SCALE GENOMIC DNA]</scope>
    <source>
        <strain evidence="9">ATCC 43772 / LMG 18044 / NCTC 12198 / 12198</strain>
    </source>
</reference>
<feature type="coiled-coil region" evidence="6">
    <location>
        <begin position="331"/>
        <end position="378"/>
    </location>
</feature>
<keyword evidence="6" id="KW-0175">Coiled coil</keyword>
<name>D3UGQ3_HELM1</name>
<dbReference type="STRING" id="679897.HMU04120"/>
<dbReference type="GO" id="GO:0009279">
    <property type="term" value="C:cell outer membrane"/>
    <property type="evidence" value="ECO:0007669"/>
    <property type="project" value="UniProtKB-SubCell"/>
</dbReference>
<dbReference type="Gene3D" id="1.20.1600.10">
    <property type="entry name" value="Outer membrane efflux proteins (OEP)"/>
    <property type="match status" value="1"/>
</dbReference>
<dbReference type="PANTHER" id="PTHR30026:SF20">
    <property type="entry name" value="OUTER MEMBRANE PROTEIN TOLC"/>
    <property type="match status" value="1"/>
</dbReference>
<keyword evidence="2" id="KW-1134">Transmembrane beta strand</keyword>
<evidence type="ECO:0000256" key="5">
    <source>
        <dbReference type="ARBA" id="ARBA00023237"/>
    </source>
</evidence>
<evidence type="ECO:0000256" key="7">
    <source>
        <dbReference type="SAM" id="SignalP"/>
    </source>
</evidence>
<feature type="chain" id="PRO_5003051168" evidence="7">
    <location>
        <begin position="19"/>
        <end position="437"/>
    </location>
</feature>
<sequence length="437" mass="50431">MAKRFLWIVLVCMIGAHAANLDDTEQLSIMADIRELQKGAVKKYALQDLLKAADSNYSLQSKALATLQSKKDVMIQTLRGFIPSVNIKYKFNNNERTQSIYRNYNTQQGLGTFTFNLFNGYADINAIKEKNATYLSKLADEGYTRENIYLQVAQQYYGYFDNLVRLISLQKKFRQIQSDVARVDKLYTQGLSPIDDLESLKAQASQSEYQIANAKLAIEQNKLMLELLTNLKVEGLIFSKIRMPNFGLQDRLDIISLNEQINVLRYQNKQMHFYPVVDLDDTFTYNIEKPAFARGPLSYIYPTIQNSFGATVTMKVLDNVGLSIQKQSTRIAQLSNEKMLTYKKLEQKKDEELYRMTLEIAQKQIQSARDNLKSASIAFESKKKKYEANLITFTEYLQALSMKFDAESTFNQSINNFEFQKANYIFYSGQKIKNYIN</sequence>
<dbReference type="HOGENOM" id="CLU_037843_0_0_7"/>
<dbReference type="GO" id="GO:0015288">
    <property type="term" value="F:porin activity"/>
    <property type="evidence" value="ECO:0007669"/>
    <property type="project" value="TreeGrafter"/>
</dbReference>
<protein>
    <submittedName>
        <fullName evidence="8">Putative outer membrane component of efflux system</fullName>
    </submittedName>
</protein>
<dbReference type="PANTHER" id="PTHR30026">
    <property type="entry name" value="OUTER MEMBRANE PROTEIN TOLC"/>
    <property type="match status" value="1"/>
</dbReference>